<dbReference type="SMART" id="SM00856">
    <property type="entry name" value="PMEI"/>
    <property type="match status" value="1"/>
</dbReference>
<dbReference type="EMBL" id="KI630171">
    <property type="protein sequence ID" value="EYU46877.1"/>
    <property type="molecule type" value="Genomic_DNA"/>
</dbReference>
<sequence>MVGKVAISVVSLLLVVGVVIGVVTMVRSNDSSSHEPVPNPTNSMKMITSICELTSYKESCAHSLESTAKNTSSTATDYILAVVQAALTEVQKSLDTTAKVVVDKNADQYNYVAVEDCKDLLDYAVETLQASISVVGDNDMHTVEDRAHELLSWMTAVYAFQTTCVDQIQNPEYKSAIENGMVNATQLTHNAVNIVAELSQVLQLFNIQQTTVNATSTSSSGGSSHRRLLMTEDGYPTWVAAADRKLLAKRGNAIRPNAVVAKDGSGHFKTINQALASYPSNFKGRYIIYVKAGVYDEQVIVDKNKPNVFMFGDGIGRSIVTGKLNFGKMKIGTMHTATFANEAEGFIARSMTFRNEAGPEGHQAVAFRSLGDKAVLFDCSFEGSQDTLYYQFRRQFYRNCHIYGTVDFIFGKGDAVIQDSEIVVRKPMPNQFNTVTADGREIQKGSNGLVIQNCLIVPDKYLFPTRFQTPTYLGRPWTPQALTVVMQSKLGDFIRPEGWRVWDGANNHKTCEMYEYANKGPGSRTDKRDKAFSHFRVLNTAQAVKYTAGQFLAGAQWLPQTGVPFRLGF</sequence>
<keyword evidence="13" id="KW-0732">Signal</keyword>
<protein>
    <recommendedName>
        <fullName evidence="5 13">Pectinesterase</fullName>
        <ecNumber evidence="5 13">3.1.1.11</ecNumber>
    </recommendedName>
</protein>
<dbReference type="InterPro" id="IPR000070">
    <property type="entry name" value="Pectinesterase_cat"/>
</dbReference>
<dbReference type="EC" id="3.1.1.11" evidence="5 13"/>
<dbReference type="SUPFAM" id="SSF101148">
    <property type="entry name" value="Plant invertase/pectin methylesterase inhibitor"/>
    <property type="match status" value="1"/>
</dbReference>
<keyword evidence="7" id="KW-0964">Secreted</keyword>
<dbReference type="InterPro" id="IPR012334">
    <property type="entry name" value="Pectin_lyas_fold"/>
</dbReference>
<evidence type="ECO:0000256" key="7">
    <source>
        <dbReference type="ARBA" id="ARBA00022525"/>
    </source>
</evidence>
<dbReference type="STRING" id="4155.A0A022S280"/>
<keyword evidence="9 13" id="KW-0063">Aspartyl esterase</keyword>
<dbReference type="InterPro" id="IPR033131">
    <property type="entry name" value="Pectinesterase_Asp_AS"/>
</dbReference>
<evidence type="ECO:0000313" key="16">
    <source>
        <dbReference type="Proteomes" id="UP000030748"/>
    </source>
</evidence>
<evidence type="ECO:0000256" key="12">
    <source>
        <dbReference type="PROSITE-ProRule" id="PRU10040"/>
    </source>
</evidence>
<reference evidence="15 16" key="1">
    <citation type="journal article" date="2013" name="Proc. Natl. Acad. Sci. U.S.A.">
        <title>Fine-scale variation in meiotic recombination in Mimulus inferred from population shotgun sequencing.</title>
        <authorList>
            <person name="Hellsten U."/>
            <person name="Wright K.M."/>
            <person name="Jenkins J."/>
            <person name="Shu S."/>
            <person name="Yuan Y."/>
            <person name="Wessler S.R."/>
            <person name="Schmutz J."/>
            <person name="Willis J.H."/>
            <person name="Rokhsar D.S."/>
        </authorList>
    </citation>
    <scope>NUCLEOTIDE SEQUENCE [LARGE SCALE GENOMIC DNA]</scope>
    <source>
        <strain evidence="16">cv. DUN x IM62</strain>
    </source>
</reference>
<dbReference type="GO" id="GO:0042545">
    <property type="term" value="P:cell wall modification"/>
    <property type="evidence" value="ECO:0007669"/>
    <property type="project" value="UniProtKB-UniRule"/>
</dbReference>
<dbReference type="InterPro" id="IPR006501">
    <property type="entry name" value="Pectinesterase_inhib_dom"/>
</dbReference>
<proteinExistence type="inferred from homology"/>
<dbReference type="eggNOG" id="ENOG502QQVX">
    <property type="taxonomic scope" value="Eukaryota"/>
</dbReference>
<feature type="signal peptide" evidence="13">
    <location>
        <begin position="1"/>
        <end position="21"/>
    </location>
</feature>
<dbReference type="Pfam" id="PF04043">
    <property type="entry name" value="PMEI"/>
    <property type="match status" value="1"/>
</dbReference>
<evidence type="ECO:0000256" key="5">
    <source>
        <dbReference type="ARBA" id="ARBA00013229"/>
    </source>
</evidence>
<evidence type="ECO:0000256" key="13">
    <source>
        <dbReference type="RuleBase" id="RU000589"/>
    </source>
</evidence>
<feature type="chain" id="PRO_5005101316" description="Pectinesterase" evidence="13">
    <location>
        <begin position="22"/>
        <end position="569"/>
    </location>
</feature>
<comment type="catalytic activity">
    <reaction evidence="11 13">
        <text>[(1-&gt;4)-alpha-D-galacturonosyl methyl ester](n) + n H2O = [(1-&gt;4)-alpha-D-galacturonosyl](n) + n methanol + n H(+)</text>
        <dbReference type="Rhea" id="RHEA:22380"/>
        <dbReference type="Rhea" id="RHEA-COMP:14570"/>
        <dbReference type="Rhea" id="RHEA-COMP:14573"/>
        <dbReference type="ChEBI" id="CHEBI:15377"/>
        <dbReference type="ChEBI" id="CHEBI:15378"/>
        <dbReference type="ChEBI" id="CHEBI:17790"/>
        <dbReference type="ChEBI" id="CHEBI:140522"/>
        <dbReference type="ChEBI" id="CHEBI:140523"/>
        <dbReference type="EC" id="3.1.1.11"/>
    </reaction>
</comment>
<dbReference type="Gene3D" id="1.20.140.40">
    <property type="entry name" value="Invertase/pectin methylesterase inhibitor family protein"/>
    <property type="match status" value="1"/>
</dbReference>
<dbReference type="InterPro" id="IPR035513">
    <property type="entry name" value="Invertase/methylesterase_inhib"/>
</dbReference>
<dbReference type="Gene3D" id="2.160.20.10">
    <property type="entry name" value="Single-stranded right-handed beta-helix, Pectin lyase-like"/>
    <property type="match status" value="1"/>
</dbReference>
<dbReference type="KEGG" id="egt:105955631"/>
<evidence type="ECO:0000256" key="11">
    <source>
        <dbReference type="ARBA" id="ARBA00047928"/>
    </source>
</evidence>
<dbReference type="NCBIfam" id="TIGR01614">
    <property type="entry name" value="PME_inhib"/>
    <property type="match status" value="1"/>
</dbReference>
<dbReference type="PhylomeDB" id="A0A022S280"/>
<evidence type="ECO:0000256" key="6">
    <source>
        <dbReference type="ARBA" id="ARBA00022512"/>
    </source>
</evidence>
<keyword evidence="10" id="KW-0961">Cell wall biogenesis/degradation</keyword>
<evidence type="ECO:0000256" key="10">
    <source>
        <dbReference type="ARBA" id="ARBA00023316"/>
    </source>
</evidence>
<dbReference type="OrthoDB" id="2019149at2759"/>
<name>A0A022S280_ERYGU</name>
<dbReference type="CDD" id="cd15798">
    <property type="entry name" value="PMEI-like_3"/>
    <property type="match status" value="1"/>
</dbReference>
<evidence type="ECO:0000256" key="1">
    <source>
        <dbReference type="ARBA" id="ARBA00004191"/>
    </source>
</evidence>
<comment type="pathway">
    <text evidence="2 13">Glycan metabolism; pectin degradation; 2-dehydro-3-deoxy-D-gluconate from pectin: step 1/5.</text>
</comment>
<feature type="active site" evidence="12">
    <location>
        <position position="407"/>
    </location>
</feature>
<dbReference type="UniPathway" id="UPA00545">
    <property type="reaction ID" value="UER00823"/>
</dbReference>
<dbReference type="PROSITE" id="PS00503">
    <property type="entry name" value="PECTINESTERASE_2"/>
    <property type="match status" value="1"/>
</dbReference>
<dbReference type="GO" id="GO:0045490">
    <property type="term" value="P:pectin catabolic process"/>
    <property type="evidence" value="ECO:0007669"/>
    <property type="project" value="UniProtKB-UniRule"/>
</dbReference>
<evidence type="ECO:0000256" key="3">
    <source>
        <dbReference type="ARBA" id="ARBA00006027"/>
    </source>
</evidence>
<dbReference type="AlphaFoldDB" id="A0A022S280"/>
<keyword evidence="16" id="KW-1185">Reference proteome</keyword>
<evidence type="ECO:0000256" key="9">
    <source>
        <dbReference type="ARBA" id="ARBA00023085"/>
    </source>
</evidence>
<dbReference type="FunFam" id="2.160.20.10:FF:000029">
    <property type="entry name" value="Pectinesterase 4"/>
    <property type="match status" value="1"/>
</dbReference>
<evidence type="ECO:0000313" key="15">
    <source>
        <dbReference type="EMBL" id="EYU46877.1"/>
    </source>
</evidence>
<evidence type="ECO:0000259" key="14">
    <source>
        <dbReference type="SMART" id="SM00856"/>
    </source>
</evidence>
<organism evidence="15 16">
    <name type="scientific">Erythranthe guttata</name>
    <name type="common">Yellow monkey flower</name>
    <name type="synonym">Mimulus guttatus</name>
    <dbReference type="NCBI Taxonomy" id="4155"/>
    <lineage>
        <taxon>Eukaryota</taxon>
        <taxon>Viridiplantae</taxon>
        <taxon>Streptophyta</taxon>
        <taxon>Embryophyta</taxon>
        <taxon>Tracheophyta</taxon>
        <taxon>Spermatophyta</taxon>
        <taxon>Magnoliopsida</taxon>
        <taxon>eudicotyledons</taxon>
        <taxon>Gunneridae</taxon>
        <taxon>Pentapetalae</taxon>
        <taxon>asterids</taxon>
        <taxon>lamiids</taxon>
        <taxon>Lamiales</taxon>
        <taxon>Phrymaceae</taxon>
        <taxon>Erythranthe</taxon>
    </lineage>
</organism>
<dbReference type="OMA" id="EGWMIWQ"/>
<comment type="subcellular location">
    <subcellularLocation>
        <location evidence="1">Secreted</location>
        <location evidence="1">Cell wall</location>
    </subcellularLocation>
</comment>
<dbReference type="InterPro" id="IPR011050">
    <property type="entry name" value="Pectin_lyase_fold/virulence"/>
</dbReference>
<dbReference type="Pfam" id="PF01095">
    <property type="entry name" value="Pectinesterase"/>
    <property type="match status" value="1"/>
</dbReference>
<evidence type="ECO:0000256" key="4">
    <source>
        <dbReference type="ARBA" id="ARBA00007786"/>
    </source>
</evidence>
<evidence type="ECO:0000256" key="8">
    <source>
        <dbReference type="ARBA" id="ARBA00022801"/>
    </source>
</evidence>
<gene>
    <name evidence="15" type="ORF">MIMGU_mgv1a027033mg</name>
</gene>
<keyword evidence="6" id="KW-0134">Cell wall</keyword>
<dbReference type="SUPFAM" id="SSF51126">
    <property type="entry name" value="Pectin lyase-like"/>
    <property type="match status" value="1"/>
</dbReference>
<dbReference type="Proteomes" id="UP000030748">
    <property type="component" value="Unassembled WGS sequence"/>
</dbReference>
<dbReference type="GO" id="GO:0030599">
    <property type="term" value="F:pectinesterase activity"/>
    <property type="evidence" value="ECO:0000318"/>
    <property type="project" value="GO_Central"/>
</dbReference>
<dbReference type="PANTHER" id="PTHR31707">
    <property type="entry name" value="PECTINESTERASE"/>
    <property type="match status" value="1"/>
</dbReference>
<comment type="similarity">
    <text evidence="3">In the N-terminal section; belongs to the PMEI family.</text>
</comment>
<accession>A0A022S280</accession>
<feature type="domain" description="Pectinesterase inhibitor" evidence="14">
    <location>
        <begin position="42"/>
        <end position="194"/>
    </location>
</feature>
<dbReference type="GO" id="GO:0046910">
    <property type="term" value="F:pectinesterase inhibitor activity"/>
    <property type="evidence" value="ECO:0000318"/>
    <property type="project" value="GO_Central"/>
</dbReference>
<keyword evidence="8 13" id="KW-0378">Hydrolase</keyword>
<comment type="similarity">
    <text evidence="4">In the C-terminal section; belongs to the pectinesterase family.</text>
</comment>
<evidence type="ECO:0000256" key="2">
    <source>
        <dbReference type="ARBA" id="ARBA00005184"/>
    </source>
</evidence>